<evidence type="ECO:0000256" key="5">
    <source>
        <dbReference type="ARBA" id="ARBA00023136"/>
    </source>
</evidence>
<accession>A0AAV9K0R5</accession>
<dbReference type="AlphaFoldDB" id="A0AAV9K0R5"/>
<evidence type="ECO:0000256" key="6">
    <source>
        <dbReference type="SAM" id="Phobius"/>
    </source>
</evidence>
<gene>
    <name evidence="7" type="ORF">LTR36_000063</name>
</gene>
<protein>
    <submittedName>
        <fullName evidence="7">Uncharacterized protein</fullName>
    </submittedName>
</protein>
<evidence type="ECO:0000256" key="2">
    <source>
        <dbReference type="ARBA" id="ARBA00022692"/>
    </source>
</evidence>
<reference evidence="7 8" key="1">
    <citation type="submission" date="2021-11" db="EMBL/GenBank/DDBJ databases">
        <title>Black yeast isolated from Biological Soil Crust.</title>
        <authorList>
            <person name="Kurbessoian T."/>
        </authorList>
    </citation>
    <scope>NUCLEOTIDE SEQUENCE [LARGE SCALE GENOMIC DNA]</scope>
    <source>
        <strain evidence="7 8">CCFEE 5522</strain>
    </source>
</reference>
<keyword evidence="2 6" id="KW-0812">Transmembrane</keyword>
<evidence type="ECO:0000256" key="3">
    <source>
        <dbReference type="ARBA" id="ARBA00022824"/>
    </source>
</evidence>
<dbReference type="Proteomes" id="UP001324427">
    <property type="component" value="Unassembled WGS sequence"/>
</dbReference>
<evidence type="ECO:0000256" key="4">
    <source>
        <dbReference type="ARBA" id="ARBA00022989"/>
    </source>
</evidence>
<dbReference type="InterPro" id="IPR024512">
    <property type="entry name" value="Ser_palmitoyltrfase_ssu-like"/>
</dbReference>
<dbReference type="Pfam" id="PF11779">
    <property type="entry name" value="SPT_ssu-like"/>
    <property type="match status" value="1"/>
</dbReference>
<evidence type="ECO:0000313" key="8">
    <source>
        <dbReference type="Proteomes" id="UP001324427"/>
    </source>
</evidence>
<evidence type="ECO:0000313" key="7">
    <source>
        <dbReference type="EMBL" id="KAK4550484.1"/>
    </source>
</evidence>
<keyword evidence="3" id="KW-0256">Endoplasmic reticulum</keyword>
<keyword evidence="5 6" id="KW-0472">Membrane</keyword>
<organism evidence="7 8">
    <name type="scientific">Oleoguttula mirabilis</name>
    <dbReference type="NCBI Taxonomy" id="1507867"/>
    <lineage>
        <taxon>Eukaryota</taxon>
        <taxon>Fungi</taxon>
        <taxon>Dikarya</taxon>
        <taxon>Ascomycota</taxon>
        <taxon>Pezizomycotina</taxon>
        <taxon>Dothideomycetes</taxon>
        <taxon>Dothideomycetidae</taxon>
        <taxon>Mycosphaerellales</taxon>
        <taxon>Teratosphaeriaceae</taxon>
        <taxon>Oleoguttula</taxon>
    </lineage>
</organism>
<proteinExistence type="predicted"/>
<sequence>MDLLSPATQITFGATLLLAIAFLMYQPTGLVKWLQKKNYQYEVTFSLYMLTPTEKFVFNSVLFLTFSMITIAVTLYLPNHLSMIMRRGYYYFQGEAAISDASSQAASTAGKASEAVFGMAETAFHAAVNTVVAAPEAVSQVGQGR</sequence>
<name>A0AAV9K0R5_9PEZI</name>
<keyword evidence="4 6" id="KW-1133">Transmembrane helix</keyword>
<evidence type="ECO:0000256" key="1">
    <source>
        <dbReference type="ARBA" id="ARBA00004477"/>
    </source>
</evidence>
<comment type="subcellular location">
    <subcellularLocation>
        <location evidence="1">Endoplasmic reticulum membrane</location>
        <topology evidence="1">Multi-pass membrane protein</topology>
    </subcellularLocation>
</comment>
<keyword evidence="8" id="KW-1185">Reference proteome</keyword>
<comment type="caution">
    <text evidence="7">The sequence shown here is derived from an EMBL/GenBank/DDBJ whole genome shotgun (WGS) entry which is preliminary data.</text>
</comment>
<feature type="transmembrane region" description="Helical" evidence="6">
    <location>
        <begin position="7"/>
        <end position="25"/>
    </location>
</feature>
<dbReference type="GO" id="GO:0005789">
    <property type="term" value="C:endoplasmic reticulum membrane"/>
    <property type="evidence" value="ECO:0007669"/>
    <property type="project" value="UniProtKB-SubCell"/>
</dbReference>
<feature type="transmembrane region" description="Helical" evidence="6">
    <location>
        <begin position="56"/>
        <end position="77"/>
    </location>
</feature>
<dbReference type="EMBL" id="JAVFHQ010000001">
    <property type="protein sequence ID" value="KAK4550484.1"/>
    <property type="molecule type" value="Genomic_DNA"/>
</dbReference>